<evidence type="ECO:0000313" key="1">
    <source>
        <dbReference type="EMBL" id="PMS38068.1"/>
    </source>
</evidence>
<sequence length="91" mass="9493">MPPPCHHGATARACRANLRSGGARACRQNLSSKRRPIFFDAAPESLPCCKRKGVFEPAGSPFHQADGDRGDASPTLLAASQYSSALAPATG</sequence>
<comment type="caution">
    <text evidence="1">The sequence shown here is derived from an EMBL/GenBank/DDBJ whole genome shotgun (WGS) entry which is preliminary data.</text>
</comment>
<proteinExistence type="predicted"/>
<reference evidence="1 2" key="1">
    <citation type="submission" date="2018-01" db="EMBL/GenBank/DDBJ databases">
        <title>Whole genome analyses suggest that Burkholderia sensu lato contains two further novel genera in the rhizoxinica-symbiotica group Mycetohabitans gen. nov., and Trinickia gen. nov.: implications for the evolution of diazotrophy and nodulation in the Burkholderiaceae.</title>
        <authorList>
            <person name="Estrada-de los Santos P."/>
            <person name="Palmer M."/>
            <person name="Chavez-Ramirez B."/>
            <person name="Beukes C."/>
            <person name="Steenkamp E.T."/>
            <person name="Hirsch A.M."/>
            <person name="Manyaka P."/>
            <person name="Maluk M."/>
            <person name="Lafos M."/>
            <person name="Crook M."/>
            <person name="Gross E."/>
            <person name="Simon M.F."/>
            <person name="Bueno dos Reis Junior F."/>
            <person name="Poole P.S."/>
            <person name="Venter S.N."/>
            <person name="James E.K."/>
        </authorList>
    </citation>
    <scope>NUCLEOTIDE SEQUENCE [LARGE SCALE GENOMIC DNA]</scope>
    <source>
        <strain evidence="1 2">JPY 581</strain>
    </source>
</reference>
<evidence type="ECO:0000313" key="2">
    <source>
        <dbReference type="Proteomes" id="UP000235777"/>
    </source>
</evidence>
<dbReference type="AlphaFoldDB" id="A0A2N7X8K4"/>
<protein>
    <submittedName>
        <fullName evidence="1">Uncharacterized protein</fullName>
    </submittedName>
</protein>
<name>A0A2N7X8K4_9BURK</name>
<accession>A0A2N7X8K4</accession>
<dbReference type="EMBL" id="PNYC01000002">
    <property type="protein sequence ID" value="PMS38068.1"/>
    <property type="molecule type" value="Genomic_DNA"/>
</dbReference>
<dbReference type="Proteomes" id="UP000235777">
    <property type="component" value="Unassembled WGS sequence"/>
</dbReference>
<keyword evidence="2" id="KW-1185">Reference proteome</keyword>
<gene>
    <name evidence="1" type="ORF">C0Z20_04510</name>
</gene>
<organism evidence="1 2">
    <name type="scientific">Trinickia symbiotica</name>
    <dbReference type="NCBI Taxonomy" id="863227"/>
    <lineage>
        <taxon>Bacteria</taxon>
        <taxon>Pseudomonadati</taxon>
        <taxon>Pseudomonadota</taxon>
        <taxon>Betaproteobacteria</taxon>
        <taxon>Burkholderiales</taxon>
        <taxon>Burkholderiaceae</taxon>
        <taxon>Trinickia</taxon>
    </lineage>
</organism>